<evidence type="ECO:0000313" key="3">
    <source>
        <dbReference type="EMBL" id="SPQ23837.1"/>
    </source>
</evidence>
<dbReference type="InterPro" id="IPR025676">
    <property type="entry name" value="Clr5_dom"/>
</dbReference>
<sequence>MPASQSQPRRSYHRYPAEVWNNHRSTIRELYIVQGKEYEEVAAVLRAEHGLDIGVRQLKRWIAKRGFFRNIPDSDMRKMVRKRQKRQRELGRPTRFFRRRRDADEGGLQEVPAAKLDAYQKRHSSALASPTSQFSGGMPSNIIYRTPTNYVPAPHPAASCSEADVSSQCGLSESALTRQALQDSLNGKYREALQKLRLIRLPSSTWKQALRRFDIDVIEAATYPGSPLSVAARVMDALSRALIREMQRYRNSRSDNKDQAELRRAQIALKKQAESWGILLMQHRVLQIWEPILGRDHPKLLYVRSSLARFRVVNRNPDFLKRLDTWDAAGPLAALIAGGRLPSPGTVCIADLVHLGDAPPNRLLEQLRAIEGPSAAGQQIRLKTELRLGRIRALMGVYYSSICLFAEAETAFRTSERYMGHETCVEIKLHRMLWYAEHKTRVGDWEGVRRLMQEAHEVFMANDDVSEFVLHHFPGRFGNLYTAVSTRMSIDKVSNLAPVPATPGPPGPPAATPGNLESASPQPLVPPAESSVLSPSRLFPFTPGAVNAAIDIDAWRQFVEYSPDQTAETGRVTCVD</sequence>
<protein>
    <submittedName>
        <fullName evidence="3">43665189-f139-4667-bec0-1efc654f4120</fullName>
    </submittedName>
</protein>
<evidence type="ECO:0000256" key="1">
    <source>
        <dbReference type="SAM" id="MobiDB-lite"/>
    </source>
</evidence>
<gene>
    <name evidence="3" type="ORF">TT172_LOCUS6256</name>
</gene>
<feature type="region of interest" description="Disordered" evidence="1">
    <location>
        <begin position="496"/>
        <end position="529"/>
    </location>
</feature>
<evidence type="ECO:0000259" key="2">
    <source>
        <dbReference type="Pfam" id="PF14420"/>
    </source>
</evidence>
<evidence type="ECO:0000313" key="4">
    <source>
        <dbReference type="Proteomes" id="UP000289323"/>
    </source>
</evidence>
<accession>A0A3S4AR23</accession>
<name>A0A3S4AR23_9PEZI</name>
<dbReference type="PANTHER" id="PTHR38788:SF3">
    <property type="entry name" value="CLR5 DOMAIN-CONTAINING PROTEIN"/>
    <property type="match status" value="1"/>
</dbReference>
<feature type="compositionally biased region" description="Pro residues" evidence="1">
    <location>
        <begin position="500"/>
        <end position="511"/>
    </location>
</feature>
<dbReference type="PANTHER" id="PTHR38788">
    <property type="entry name" value="CLR5 DOMAIN-CONTAINING PROTEIN"/>
    <property type="match status" value="1"/>
</dbReference>
<dbReference type="EMBL" id="OUUZ01000011">
    <property type="protein sequence ID" value="SPQ23837.1"/>
    <property type="molecule type" value="Genomic_DNA"/>
</dbReference>
<dbReference type="Proteomes" id="UP000289323">
    <property type="component" value="Unassembled WGS sequence"/>
</dbReference>
<feature type="domain" description="Clr5" evidence="2">
    <location>
        <begin position="17"/>
        <end position="68"/>
    </location>
</feature>
<proteinExistence type="predicted"/>
<organism evidence="3 4">
    <name type="scientific">Thermothielavioides terrestris</name>
    <dbReference type="NCBI Taxonomy" id="2587410"/>
    <lineage>
        <taxon>Eukaryota</taxon>
        <taxon>Fungi</taxon>
        <taxon>Dikarya</taxon>
        <taxon>Ascomycota</taxon>
        <taxon>Pezizomycotina</taxon>
        <taxon>Sordariomycetes</taxon>
        <taxon>Sordariomycetidae</taxon>
        <taxon>Sordariales</taxon>
        <taxon>Chaetomiaceae</taxon>
        <taxon>Thermothielavioides</taxon>
    </lineage>
</organism>
<dbReference type="AlphaFoldDB" id="A0A3S4AR23"/>
<dbReference type="Pfam" id="PF14420">
    <property type="entry name" value="Clr5"/>
    <property type="match status" value="1"/>
</dbReference>
<reference evidence="3 4" key="1">
    <citation type="submission" date="2018-04" db="EMBL/GenBank/DDBJ databases">
        <authorList>
            <person name="Huttner S."/>
            <person name="Dainat J."/>
        </authorList>
    </citation>
    <scope>NUCLEOTIDE SEQUENCE [LARGE SCALE GENOMIC DNA]</scope>
</reference>